<name>A0A081I9H1_PLAVN</name>
<evidence type="ECO:0000256" key="1">
    <source>
        <dbReference type="ARBA" id="ARBA00010566"/>
    </source>
</evidence>
<dbReference type="InterPro" id="IPR016143">
    <property type="entry name" value="Citrate_synth-like_sm_a-sub"/>
</dbReference>
<evidence type="ECO:0000313" key="6">
    <source>
        <dbReference type="Proteomes" id="UP000290582"/>
    </source>
</evidence>
<proteinExistence type="inferred from homology"/>
<dbReference type="GO" id="GO:0005759">
    <property type="term" value="C:mitochondrial matrix"/>
    <property type="evidence" value="ECO:0007669"/>
    <property type="project" value="TreeGrafter"/>
</dbReference>
<dbReference type="Proteomes" id="UP000290582">
    <property type="component" value="Chromosome PVVCY_01"/>
</dbReference>
<evidence type="ECO:0000313" key="5">
    <source>
        <dbReference type="Proteomes" id="UP000030681"/>
    </source>
</evidence>
<dbReference type="GeneID" id="19963046"/>
<organism evidence="3 5">
    <name type="scientific">Plasmodium vinckei vinckei</name>
    <dbReference type="NCBI Taxonomy" id="54757"/>
    <lineage>
        <taxon>Eukaryota</taxon>
        <taxon>Sar</taxon>
        <taxon>Alveolata</taxon>
        <taxon>Apicomplexa</taxon>
        <taxon>Aconoidasida</taxon>
        <taxon>Haemosporida</taxon>
        <taxon>Plasmodiidae</taxon>
        <taxon>Plasmodium</taxon>
        <taxon>Plasmodium (Vinckeia)</taxon>
    </lineage>
</organism>
<sequence length="438" mass="52548">MNMFKKNICRVYENMFLYLKKENINFKKKYFCKYEKNDVDKVKFVKYKKESGHTFSHLFLETEIYFEFKGNVFYRGHNLKSLCEMTTFDETVFLLLYKKLPNSKELDEKRNYLKNEYIRFVENEKNIIKIMEILKSNNLLELIRMCILNLSLVEKNNKDINLNYYKILAISLRLLSIFYSKNNLCESMFTDNVCLFILRIISNNNMLANNMPKVECNKSTCVDKTDDIVDKKDKEKLLNVLLTVICESNINENIFLLRLISNMNEKNNYFNIYLCAISFYIDIFKNINFDLTFKSFLNLDIYSKKQTDDEINEVITNIPNVDLFFYKNNFFLKKKNILKKYLTDYCNSQSQQSIDILNHFIQIEDMFFKYKNKYPSPYYYSMLIFYLLNIPVDLLPTIYFLSRLPSIITHINEQKENKKIVKYSSVYVGNVPTDIYQP</sequence>
<dbReference type="AlphaFoldDB" id="A0A081I9H1"/>
<dbReference type="EMBL" id="KL446957">
    <property type="protein sequence ID" value="KEG00329.1"/>
    <property type="molecule type" value="Genomic_DNA"/>
</dbReference>
<dbReference type="InterPro" id="IPR002020">
    <property type="entry name" value="Citrate_synthase"/>
</dbReference>
<protein>
    <submittedName>
        <fullName evidence="4">Citrate synthase-like protein, putative</fullName>
    </submittedName>
</protein>
<dbReference type="InterPro" id="IPR016142">
    <property type="entry name" value="Citrate_synth-like_lrg_a-sub"/>
</dbReference>
<evidence type="ECO:0000256" key="2">
    <source>
        <dbReference type="ARBA" id="ARBA00022679"/>
    </source>
</evidence>
<dbReference type="Proteomes" id="UP000030681">
    <property type="component" value="Unassembled WGS sequence"/>
</dbReference>
<dbReference type="SUPFAM" id="SSF48256">
    <property type="entry name" value="Citrate synthase"/>
    <property type="match status" value="1"/>
</dbReference>
<gene>
    <name evidence="4" type="ORF">PVVCY_0100920</name>
    <name evidence="3" type="ORF">YYE_04840</name>
</gene>
<dbReference type="PANTHER" id="PTHR11739">
    <property type="entry name" value="CITRATE SYNTHASE"/>
    <property type="match status" value="1"/>
</dbReference>
<dbReference type="VEuPathDB" id="PlasmoDB:PVVCY_0100920"/>
<keyword evidence="2" id="KW-0808">Transferase</keyword>
<dbReference type="Gene3D" id="1.10.230.10">
    <property type="entry name" value="Cytochrome P450-Terp, domain 2"/>
    <property type="match status" value="1"/>
</dbReference>
<dbReference type="RefSeq" id="XP_008626699.1">
    <property type="nucleotide sequence ID" value="XM_008628477.1"/>
</dbReference>
<dbReference type="PANTHER" id="PTHR11739:SF4">
    <property type="entry name" value="CITRATE SYNTHASE, PEROXISOMAL"/>
    <property type="match status" value="1"/>
</dbReference>
<dbReference type="GO" id="GO:0046912">
    <property type="term" value="F:acyltransferase activity, acyl groups converted into alkyl on transfer"/>
    <property type="evidence" value="ECO:0007669"/>
    <property type="project" value="InterPro"/>
</dbReference>
<dbReference type="Gene3D" id="1.10.580.10">
    <property type="entry name" value="Citrate Synthase, domain 1"/>
    <property type="match status" value="2"/>
</dbReference>
<accession>A0A081I9H1</accession>
<evidence type="ECO:0000313" key="3">
    <source>
        <dbReference type="EMBL" id="KEG00329.1"/>
    </source>
</evidence>
<dbReference type="OrthoDB" id="435022at2759"/>
<dbReference type="GO" id="GO:0006099">
    <property type="term" value="P:tricarboxylic acid cycle"/>
    <property type="evidence" value="ECO:0007669"/>
    <property type="project" value="TreeGrafter"/>
</dbReference>
<dbReference type="Pfam" id="PF00285">
    <property type="entry name" value="Citrate_synt"/>
    <property type="match status" value="2"/>
</dbReference>
<dbReference type="InterPro" id="IPR036969">
    <property type="entry name" value="Citrate_synthase_sf"/>
</dbReference>
<evidence type="ECO:0000313" key="4">
    <source>
        <dbReference type="EMBL" id="VEV54481.1"/>
    </source>
</evidence>
<dbReference type="EMBL" id="LR215057">
    <property type="protein sequence ID" value="VEV54481.1"/>
    <property type="molecule type" value="Genomic_DNA"/>
</dbReference>
<dbReference type="KEGG" id="pvv:PVVCY_0100920"/>
<reference evidence="3 5" key="1">
    <citation type="submission" date="2013-02" db="EMBL/GenBank/DDBJ databases">
        <title>The Genome Sequence of Plasmodium vinckei vinckei.</title>
        <authorList>
            <consortium name="The Broad Institute Genome Sequencing Platform"/>
            <consortium name="The Broad Institute Genome Sequencing Center for Infectious Disease"/>
            <person name="Neafsey D."/>
            <person name="Cheeseman I."/>
            <person name="Volkman S."/>
            <person name="Adams J."/>
            <person name="Walker B."/>
            <person name="Young S.K."/>
            <person name="Zeng Q."/>
            <person name="Gargeya S."/>
            <person name="Fitzgerald M."/>
            <person name="Haas B."/>
            <person name="Abouelleil A."/>
            <person name="Alvarado L."/>
            <person name="Arachchi H.M."/>
            <person name="Berlin A.M."/>
            <person name="Chapman S.B."/>
            <person name="Dewar J."/>
            <person name="Goldberg J."/>
            <person name="Griggs A."/>
            <person name="Gujja S."/>
            <person name="Hansen M."/>
            <person name="Howarth C."/>
            <person name="Imamovic A."/>
            <person name="Larimer J."/>
            <person name="McCowan C."/>
            <person name="Murphy C."/>
            <person name="Neiman D."/>
            <person name="Pearson M."/>
            <person name="Priest M."/>
            <person name="Roberts A."/>
            <person name="Saif S."/>
            <person name="Shea T."/>
            <person name="Sisk P."/>
            <person name="Sykes S."/>
            <person name="Wortman J."/>
            <person name="Nusbaum C."/>
            <person name="Birren B."/>
        </authorList>
    </citation>
    <scope>NUCLEOTIDE SEQUENCE [LARGE SCALE GENOMIC DNA]</scope>
    <source>
        <strain evidence="5">vinckei</strain>
        <strain evidence="3">Vinckei</strain>
    </source>
</reference>
<comment type="similarity">
    <text evidence="1">Belongs to the citrate synthase family.</text>
</comment>
<dbReference type="GO" id="GO:0005975">
    <property type="term" value="P:carbohydrate metabolic process"/>
    <property type="evidence" value="ECO:0007669"/>
    <property type="project" value="TreeGrafter"/>
</dbReference>
<reference evidence="4 6" key="2">
    <citation type="submission" date="2019-01" db="EMBL/GenBank/DDBJ databases">
        <authorList>
            <person name="Ramaprasad A."/>
        </authorList>
    </citation>
    <scope>NUCLEOTIDE SEQUENCE [LARGE SCALE GENOMIC DNA]</scope>
</reference>